<dbReference type="Proteomes" id="UP000244052">
    <property type="component" value="Unassembled WGS sequence"/>
</dbReference>
<name>A0A2T5PQ10_ECTOL</name>
<reference evidence="1 2" key="1">
    <citation type="submission" date="2018-04" db="EMBL/GenBank/DDBJ databases">
        <title>Pseudomonas sp. nov., isolated from mangrove soil.</title>
        <authorList>
            <person name="Chen C."/>
        </authorList>
    </citation>
    <scope>NUCLEOTIDE SEQUENCE [LARGE SCALE GENOMIC DNA]</scope>
    <source>
        <strain evidence="1 2">JCM 14246</strain>
    </source>
</reference>
<evidence type="ECO:0000313" key="2">
    <source>
        <dbReference type="Proteomes" id="UP000244052"/>
    </source>
</evidence>
<gene>
    <name evidence="1" type="ORF">DBO86_06925</name>
</gene>
<dbReference type="AlphaFoldDB" id="A0A2T5PQ10"/>
<evidence type="ECO:0000313" key="1">
    <source>
        <dbReference type="EMBL" id="PTU79820.1"/>
    </source>
</evidence>
<dbReference type="RefSeq" id="WP_108233318.1">
    <property type="nucleotide sequence ID" value="NZ_QASO01000037.1"/>
</dbReference>
<organism evidence="1 2">
    <name type="scientific">Ectopseudomonas oleovorans</name>
    <name type="common">Pseudomonas oleovorans</name>
    <dbReference type="NCBI Taxonomy" id="301"/>
    <lineage>
        <taxon>Bacteria</taxon>
        <taxon>Pseudomonadati</taxon>
        <taxon>Pseudomonadota</taxon>
        <taxon>Gammaproteobacteria</taxon>
        <taxon>Pseudomonadales</taxon>
        <taxon>Pseudomonadaceae</taxon>
        <taxon>Ectopseudomonas</taxon>
    </lineage>
</organism>
<protein>
    <submittedName>
        <fullName evidence="1">Uncharacterized protein</fullName>
    </submittedName>
</protein>
<keyword evidence="2" id="KW-1185">Reference proteome</keyword>
<comment type="caution">
    <text evidence="1">The sequence shown here is derived from an EMBL/GenBank/DDBJ whole genome shotgun (WGS) entry which is preliminary data.</text>
</comment>
<sequence length="60" mass="6521">MPRSFLSASRFWLFIFSALCLSGCAGVKVNAIKNDDYLALRRGDVLTTGNLSASWVGLLP</sequence>
<accession>A0A2T5PQ10</accession>
<proteinExistence type="predicted"/>
<dbReference type="EMBL" id="QASO01000037">
    <property type="protein sequence ID" value="PTU79820.1"/>
    <property type="molecule type" value="Genomic_DNA"/>
</dbReference>